<evidence type="ECO:0000256" key="3">
    <source>
        <dbReference type="ARBA" id="ARBA00004555"/>
    </source>
</evidence>
<accession>A0A941D1N6</accession>
<evidence type="ECO:0000256" key="17">
    <source>
        <dbReference type="ARBA" id="ARBA00023180"/>
    </source>
</evidence>
<evidence type="ECO:0000313" key="24">
    <source>
        <dbReference type="Proteomes" id="UP000622580"/>
    </source>
</evidence>
<reference evidence="23" key="1">
    <citation type="submission" date="2021-04" db="EMBL/GenBank/DDBJ databases">
        <title>Draft genome assembly of strain Phenylobacterium sp. 20VBR1 using MiniION and Illumina platforms.</title>
        <authorList>
            <person name="Thomas F.A."/>
            <person name="Krishnan K.P."/>
            <person name="Sinha R.K."/>
        </authorList>
    </citation>
    <scope>NUCLEOTIDE SEQUENCE</scope>
    <source>
        <strain evidence="23">20VBR1</strain>
    </source>
</reference>
<evidence type="ECO:0000256" key="12">
    <source>
        <dbReference type="ARBA" id="ARBA00022824"/>
    </source>
</evidence>
<dbReference type="InterPro" id="IPR039866">
    <property type="entry name" value="CPQ"/>
</dbReference>
<keyword evidence="16" id="KW-0865">Zymogen</keyword>
<evidence type="ECO:0000256" key="11">
    <source>
        <dbReference type="ARBA" id="ARBA00022801"/>
    </source>
</evidence>
<evidence type="ECO:0000256" key="19">
    <source>
        <dbReference type="ARBA" id="ARBA00025833"/>
    </source>
</evidence>
<evidence type="ECO:0000256" key="10">
    <source>
        <dbReference type="ARBA" id="ARBA00022729"/>
    </source>
</evidence>
<keyword evidence="6" id="KW-0964">Secreted</keyword>
<evidence type="ECO:0000259" key="22">
    <source>
        <dbReference type="Pfam" id="PF04389"/>
    </source>
</evidence>
<evidence type="ECO:0000256" key="1">
    <source>
        <dbReference type="ARBA" id="ARBA00004240"/>
    </source>
</evidence>
<proteinExistence type="predicted"/>
<keyword evidence="24" id="KW-1185">Reference proteome</keyword>
<dbReference type="GO" id="GO:0070573">
    <property type="term" value="F:metallodipeptidase activity"/>
    <property type="evidence" value="ECO:0007669"/>
    <property type="project" value="InterPro"/>
</dbReference>
<sequence>MKSLLIAAASVTLLTALPAQAADLAATAAGLRDKALSDPTAWDVLESLTTEVGARPVGSPAMARAKDWSVETFKRLGFANVKVESFETGAWSRGPESASVISPYPQALHILGLGGSSPTPKGGLEAEIVVFSTYADLLAQPVGSLKGKIAVVTQKMTRTQDGSGYGAINAQRTSGPLEAAKRGAAAYLTRSLSTDDTRLPHTGGAAPAGIPAAALSTVDAELLDHMAARGKPIKVRLDMQSSFNPKAQAWNISGEIVGREKPDEVLVIGGHLDSWDPGTGAVDDGAGVAIMTGAAKVIASLPQAPRRTIRVVMFGSEEQGGSGGAYATAHKDEITNIVFVGESDEGAGVIWKVDLPKGSRAAPAMQTFANVVAPLKVAVTGDPSRFGGSDVAGMVRLGAPVADLHQDASRYFDLHHSADDTLDKVDPKELAQNVAVWTALLYTVADSDIDFRKFLAPEAK</sequence>
<dbReference type="EMBL" id="JAGSGD010000001">
    <property type="protein sequence ID" value="MBR7620526.1"/>
    <property type="molecule type" value="Genomic_DNA"/>
</dbReference>
<dbReference type="GO" id="GO:0046872">
    <property type="term" value="F:metal ion binding"/>
    <property type="evidence" value="ECO:0007669"/>
    <property type="project" value="UniProtKB-KW"/>
</dbReference>
<evidence type="ECO:0000313" key="23">
    <source>
        <dbReference type="EMBL" id="MBR7620526.1"/>
    </source>
</evidence>
<dbReference type="Pfam" id="PF04389">
    <property type="entry name" value="Peptidase_M28"/>
    <property type="match status" value="1"/>
</dbReference>
<keyword evidence="7" id="KW-0121">Carboxypeptidase</keyword>
<protein>
    <recommendedName>
        <fullName evidence="5">Carboxypeptidase Q</fullName>
    </recommendedName>
    <alternativeName>
        <fullName evidence="20">Plasma glutamate carboxypeptidase</fullName>
    </alternativeName>
</protein>
<feature type="chain" id="PRO_5037114721" description="Carboxypeptidase Q" evidence="21">
    <location>
        <begin position="22"/>
        <end position="460"/>
    </location>
</feature>
<evidence type="ECO:0000256" key="20">
    <source>
        <dbReference type="ARBA" id="ARBA00033328"/>
    </source>
</evidence>
<dbReference type="Proteomes" id="UP000622580">
    <property type="component" value="Unassembled WGS sequence"/>
</dbReference>
<keyword evidence="12" id="KW-0256">Endoplasmic reticulum</keyword>
<gene>
    <name evidence="23" type="ORF">JKL49_14120</name>
</gene>
<dbReference type="GO" id="GO:0005576">
    <property type="term" value="C:extracellular region"/>
    <property type="evidence" value="ECO:0007669"/>
    <property type="project" value="UniProtKB-SubCell"/>
</dbReference>
<keyword evidence="14" id="KW-0333">Golgi apparatus</keyword>
<keyword evidence="9" id="KW-0479">Metal-binding</keyword>
<keyword evidence="15" id="KW-0482">Metalloprotease</keyword>
<evidence type="ECO:0000256" key="16">
    <source>
        <dbReference type="ARBA" id="ARBA00023145"/>
    </source>
</evidence>
<evidence type="ECO:0000256" key="8">
    <source>
        <dbReference type="ARBA" id="ARBA00022670"/>
    </source>
</evidence>
<dbReference type="Gene3D" id="3.40.630.10">
    <property type="entry name" value="Zn peptidases"/>
    <property type="match status" value="1"/>
</dbReference>
<feature type="domain" description="Peptidase M28" evidence="22">
    <location>
        <begin position="251"/>
        <end position="439"/>
    </location>
</feature>
<dbReference type="GO" id="GO:0005764">
    <property type="term" value="C:lysosome"/>
    <property type="evidence" value="ECO:0007669"/>
    <property type="project" value="UniProtKB-SubCell"/>
</dbReference>
<evidence type="ECO:0000256" key="18">
    <source>
        <dbReference type="ARBA" id="ARBA00023228"/>
    </source>
</evidence>
<evidence type="ECO:0000256" key="14">
    <source>
        <dbReference type="ARBA" id="ARBA00023034"/>
    </source>
</evidence>
<keyword evidence="10 21" id="KW-0732">Signal</keyword>
<feature type="signal peptide" evidence="21">
    <location>
        <begin position="1"/>
        <end position="21"/>
    </location>
</feature>
<evidence type="ECO:0000256" key="5">
    <source>
        <dbReference type="ARBA" id="ARBA00014116"/>
    </source>
</evidence>
<dbReference type="Gene3D" id="3.50.30.30">
    <property type="match status" value="1"/>
</dbReference>
<keyword evidence="18" id="KW-0458">Lysosome</keyword>
<evidence type="ECO:0000256" key="7">
    <source>
        <dbReference type="ARBA" id="ARBA00022645"/>
    </source>
</evidence>
<keyword evidence="8" id="KW-0645">Protease</keyword>
<evidence type="ECO:0000256" key="9">
    <source>
        <dbReference type="ARBA" id="ARBA00022723"/>
    </source>
</evidence>
<dbReference type="RefSeq" id="WP_215341259.1">
    <property type="nucleotide sequence ID" value="NZ_JAGSGD010000001.1"/>
</dbReference>
<evidence type="ECO:0000256" key="6">
    <source>
        <dbReference type="ARBA" id="ARBA00022525"/>
    </source>
</evidence>
<dbReference type="InterPro" id="IPR007484">
    <property type="entry name" value="Peptidase_M28"/>
</dbReference>
<dbReference type="PANTHER" id="PTHR12053">
    <property type="entry name" value="PROTEASE FAMILY M28 PLASMA GLUTAMATE CARBOXYPEPTIDASE-RELATED"/>
    <property type="match status" value="1"/>
</dbReference>
<evidence type="ECO:0000256" key="2">
    <source>
        <dbReference type="ARBA" id="ARBA00004371"/>
    </source>
</evidence>
<keyword evidence="11" id="KW-0378">Hydrolase</keyword>
<comment type="caution">
    <text evidence="23">The sequence shown here is derived from an EMBL/GenBank/DDBJ whole genome shotgun (WGS) entry which is preliminary data.</text>
</comment>
<comment type="subcellular location">
    <subcellularLocation>
        <location evidence="1">Endoplasmic reticulum</location>
    </subcellularLocation>
    <subcellularLocation>
        <location evidence="3">Golgi apparatus</location>
    </subcellularLocation>
    <subcellularLocation>
        <location evidence="2">Lysosome</location>
    </subcellularLocation>
    <subcellularLocation>
        <location evidence="4">Secreted</location>
    </subcellularLocation>
</comment>
<dbReference type="SUPFAM" id="SSF53187">
    <property type="entry name" value="Zn-dependent exopeptidases"/>
    <property type="match status" value="1"/>
</dbReference>
<evidence type="ECO:0000256" key="4">
    <source>
        <dbReference type="ARBA" id="ARBA00004613"/>
    </source>
</evidence>
<evidence type="ECO:0000256" key="21">
    <source>
        <dbReference type="SAM" id="SignalP"/>
    </source>
</evidence>
<keyword evidence="13" id="KW-0862">Zinc</keyword>
<dbReference type="PANTHER" id="PTHR12053:SF3">
    <property type="entry name" value="CARBOXYPEPTIDASE Q"/>
    <property type="match status" value="1"/>
</dbReference>
<comment type="subunit">
    <text evidence="19">Homodimer. The monomeric form is inactive while the homodimer is active.</text>
</comment>
<name>A0A941D1N6_9CAUL</name>
<evidence type="ECO:0000256" key="13">
    <source>
        <dbReference type="ARBA" id="ARBA00022833"/>
    </source>
</evidence>
<dbReference type="AlphaFoldDB" id="A0A941D1N6"/>
<dbReference type="GO" id="GO:0006508">
    <property type="term" value="P:proteolysis"/>
    <property type="evidence" value="ECO:0007669"/>
    <property type="project" value="UniProtKB-KW"/>
</dbReference>
<organism evidence="23 24">
    <name type="scientific">Phenylobacterium glaciei</name>
    <dbReference type="NCBI Taxonomy" id="2803784"/>
    <lineage>
        <taxon>Bacteria</taxon>
        <taxon>Pseudomonadati</taxon>
        <taxon>Pseudomonadota</taxon>
        <taxon>Alphaproteobacteria</taxon>
        <taxon>Caulobacterales</taxon>
        <taxon>Caulobacteraceae</taxon>
        <taxon>Phenylobacterium</taxon>
    </lineage>
</organism>
<dbReference type="GO" id="GO:0004180">
    <property type="term" value="F:carboxypeptidase activity"/>
    <property type="evidence" value="ECO:0007669"/>
    <property type="project" value="UniProtKB-KW"/>
</dbReference>
<evidence type="ECO:0000256" key="15">
    <source>
        <dbReference type="ARBA" id="ARBA00023049"/>
    </source>
</evidence>
<keyword evidence="17" id="KW-0325">Glycoprotein</keyword>